<gene>
    <name evidence="2" type="ORF">U2_00023</name>
</gene>
<organism evidence="2 3">
    <name type="scientific">Ralstonia phage Albius</name>
    <dbReference type="NCBI Taxonomy" id="2759712"/>
    <lineage>
        <taxon>Viruses</taxon>
        <taxon>Duplodnaviria</taxon>
        <taxon>Heunggongvirae</taxon>
        <taxon>Uroviricota</taxon>
        <taxon>Caudoviricetes</taxon>
        <taxon>Rahariannevirus</taxon>
        <taxon>Rahariannevirus raharianne</taxon>
    </lineage>
</organism>
<proteinExistence type="predicted"/>
<evidence type="ECO:0000313" key="2">
    <source>
        <dbReference type="EMBL" id="QMV32398.1"/>
    </source>
</evidence>
<reference evidence="2 3" key="1">
    <citation type="submission" date="2020-07" db="EMBL/GenBank/DDBJ databases">
        <title>Ralstonia phages.</title>
        <authorList>
            <person name="Trotereau A."/>
            <person name="Boyer C."/>
            <person name="Torres-Barcelo C."/>
        </authorList>
    </citation>
    <scope>NUCLEOTIDE SEQUENCE [LARGE SCALE GENOMIC DNA]</scope>
</reference>
<name>A0A7G5B7X5_9CAUD</name>
<feature type="region of interest" description="Disordered" evidence="1">
    <location>
        <begin position="155"/>
        <end position="184"/>
    </location>
</feature>
<dbReference type="Proteomes" id="UP000515258">
    <property type="component" value="Segment"/>
</dbReference>
<dbReference type="InterPro" id="IPR047675">
    <property type="entry name" value="Putative_zinc-bd"/>
</dbReference>
<protein>
    <submittedName>
        <fullName evidence="2">Uncharacterized protein</fullName>
    </submittedName>
</protein>
<sequence>MADLCGAKTRQGGTCKRAPLAGKKRCKLHGGATPETNQNARKHGIYSRFLTPEEQAISAEMELGGIDEELRLTRIRLMRALQAENDSQGQPELEEIVERDGAENVTAKREETYKRRDYVGIIDRLTARIESLESRRLTLINQALDADLKRSQLRKETGEGNLGDMTRQDTYISPDEPVPENPIL</sequence>
<dbReference type="EMBL" id="MT740726">
    <property type="protein sequence ID" value="QMV32398.1"/>
    <property type="molecule type" value="Genomic_DNA"/>
</dbReference>
<evidence type="ECO:0000256" key="1">
    <source>
        <dbReference type="SAM" id="MobiDB-lite"/>
    </source>
</evidence>
<accession>A0A7G5B7X5</accession>
<dbReference type="NCBIfam" id="NF041373">
    <property type="entry name" value="HGG_STG"/>
    <property type="match status" value="1"/>
</dbReference>
<evidence type="ECO:0000313" key="3">
    <source>
        <dbReference type="Proteomes" id="UP000515258"/>
    </source>
</evidence>